<dbReference type="InterPro" id="IPR006498">
    <property type="entry name" value="Tail_tube"/>
</dbReference>
<dbReference type="STRING" id="93684.SAMN05421853_102119"/>
<sequence>MIRYPRKIRNFNAFIDGVGYAGLATAAALPNLMLQVDRHRGAGMDGGTPIDMGQEDMQASVTLAQWMPELVKMLGRPDTTMTLRPTERSNAGDFEAAAFVCTIGGLWSGLEFANLEPGGTSQTITLNLAADYYRMVYQGDELCEIDFKAGKRVIGGTDQLAALRREMGV</sequence>
<organism evidence="1 2">
    <name type="scientific">Roseivivax halotolerans</name>
    <dbReference type="NCBI Taxonomy" id="93684"/>
    <lineage>
        <taxon>Bacteria</taxon>
        <taxon>Pseudomonadati</taxon>
        <taxon>Pseudomonadota</taxon>
        <taxon>Alphaproteobacteria</taxon>
        <taxon>Rhodobacterales</taxon>
        <taxon>Roseobacteraceae</taxon>
        <taxon>Roseivivax</taxon>
    </lineage>
</organism>
<name>A0A1I5W4B0_9RHOB</name>
<accession>A0A1I5W4B0</accession>
<evidence type="ECO:0000313" key="1">
    <source>
        <dbReference type="EMBL" id="SFQ14572.1"/>
    </source>
</evidence>
<dbReference type="AlphaFoldDB" id="A0A1I5W4B0"/>
<reference evidence="2" key="1">
    <citation type="submission" date="2016-10" db="EMBL/GenBank/DDBJ databases">
        <authorList>
            <person name="Varghese N."/>
            <person name="Submissions S."/>
        </authorList>
    </citation>
    <scope>NUCLEOTIDE SEQUENCE [LARGE SCALE GENOMIC DNA]</scope>
    <source>
        <strain evidence="2">JCM 10271</strain>
    </source>
</reference>
<dbReference type="RefSeq" id="WP_093009401.1">
    <property type="nucleotide sequence ID" value="NZ_FOXV01000002.1"/>
</dbReference>
<protein>
    <recommendedName>
        <fullName evidence="3">Phage major tail tube protein</fullName>
    </recommendedName>
</protein>
<gene>
    <name evidence="1" type="ORF">SAMN05421853_102119</name>
</gene>
<evidence type="ECO:0008006" key="3">
    <source>
        <dbReference type="Google" id="ProtNLM"/>
    </source>
</evidence>
<dbReference type="Proteomes" id="UP000243106">
    <property type="component" value="Unassembled WGS sequence"/>
</dbReference>
<dbReference type="Pfam" id="PF04985">
    <property type="entry name" value="Phage_tube"/>
    <property type="match status" value="1"/>
</dbReference>
<evidence type="ECO:0000313" key="2">
    <source>
        <dbReference type="Proteomes" id="UP000243106"/>
    </source>
</evidence>
<dbReference type="EMBL" id="FOXV01000002">
    <property type="protein sequence ID" value="SFQ14572.1"/>
    <property type="molecule type" value="Genomic_DNA"/>
</dbReference>
<proteinExistence type="predicted"/>
<keyword evidence="2" id="KW-1185">Reference proteome</keyword>